<feature type="transmembrane region" description="Helical" evidence="2">
    <location>
        <begin position="83"/>
        <end position="104"/>
    </location>
</feature>
<feature type="compositionally biased region" description="Low complexity" evidence="1">
    <location>
        <begin position="115"/>
        <end position="128"/>
    </location>
</feature>
<proteinExistence type="predicted"/>
<protein>
    <recommendedName>
        <fullName evidence="3">J domain-containing protein</fullName>
    </recommendedName>
</protein>
<keyword evidence="2" id="KW-0472">Membrane</keyword>
<dbReference type="AlphaFoldDB" id="A0A0C1YJ93"/>
<sequence length="141" mass="15511">MKTAYDILALKRDAAPIDIEHNYHHLLNAHAACHADARLTQEDLRRLRELRQAYLLLSSPCQRLQYDRTLLAREQRRSRRSHALHTVLAVLSLLGGLLLIGAGIHASGRGGSDQAAARPHALAQAAPAPHDEAGPARHVHN</sequence>
<feature type="domain" description="J" evidence="3">
    <location>
        <begin position="3"/>
        <end position="70"/>
    </location>
</feature>
<evidence type="ECO:0000313" key="5">
    <source>
        <dbReference type="Proteomes" id="UP000031572"/>
    </source>
</evidence>
<evidence type="ECO:0000259" key="3">
    <source>
        <dbReference type="PROSITE" id="PS50076"/>
    </source>
</evidence>
<evidence type="ECO:0000256" key="2">
    <source>
        <dbReference type="SAM" id="Phobius"/>
    </source>
</evidence>
<gene>
    <name evidence="4" type="ORF">TSA66_06630</name>
</gene>
<dbReference type="InterPro" id="IPR036869">
    <property type="entry name" value="J_dom_sf"/>
</dbReference>
<evidence type="ECO:0000313" key="4">
    <source>
        <dbReference type="EMBL" id="KIF80562.1"/>
    </source>
</evidence>
<accession>A0A0C1YJ93</accession>
<dbReference type="InterPro" id="IPR001623">
    <property type="entry name" value="DnaJ_domain"/>
</dbReference>
<reference evidence="4 5" key="1">
    <citation type="submission" date="2014-12" db="EMBL/GenBank/DDBJ databases">
        <title>Denitrispirillum autotrophicum gen. nov., sp. nov., Denitrifying, Facultatively Autotrophic Bacteria Isolated from Rice Paddy Soil.</title>
        <authorList>
            <person name="Ishii S."/>
            <person name="Ashida N."/>
            <person name="Ohno H."/>
            <person name="Otsuka S."/>
            <person name="Yokota A."/>
            <person name="Senoo K."/>
        </authorList>
    </citation>
    <scope>NUCLEOTIDE SEQUENCE [LARGE SCALE GENOMIC DNA]</scope>
    <source>
        <strain evidence="4 5">TSA66</strain>
    </source>
</reference>
<keyword evidence="5" id="KW-1185">Reference proteome</keyword>
<dbReference type="Gene3D" id="1.10.287.110">
    <property type="entry name" value="DnaJ domain"/>
    <property type="match status" value="1"/>
</dbReference>
<keyword evidence="2" id="KW-1133">Transmembrane helix</keyword>
<dbReference type="Proteomes" id="UP000031572">
    <property type="component" value="Unassembled WGS sequence"/>
</dbReference>
<dbReference type="RefSeq" id="WP_040039465.1">
    <property type="nucleotide sequence ID" value="NZ_JWJG01000028.1"/>
</dbReference>
<evidence type="ECO:0000256" key="1">
    <source>
        <dbReference type="SAM" id="MobiDB-lite"/>
    </source>
</evidence>
<name>A0A0C1YJ93_9BURK</name>
<keyword evidence="2" id="KW-0812">Transmembrane</keyword>
<dbReference type="OrthoDB" id="8779210at2"/>
<dbReference type="EMBL" id="JWJG01000028">
    <property type="protein sequence ID" value="KIF80562.1"/>
    <property type="molecule type" value="Genomic_DNA"/>
</dbReference>
<dbReference type="SUPFAM" id="SSF46565">
    <property type="entry name" value="Chaperone J-domain"/>
    <property type="match status" value="1"/>
</dbReference>
<comment type="caution">
    <text evidence="4">The sequence shown here is derived from an EMBL/GenBank/DDBJ whole genome shotgun (WGS) entry which is preliminary data.</text>
</comment>
<organism evidence="4 5">
    <name type="scientific">Noviherbaspirillum autotrophicum</name>
    <dbReference type="NCBI Taxonomy" id="709839"/>
    <lineage>
        <taxon>Bacteria</taxon>
        <taxon>Pseudomonadati</taxon>
        <taxon>Pseudomonadota</taxon>
        <taxon>Betaproteobacteria</taxon>
        <taxon>Burkholderiales</taxon>
        <taxon>Oxalobacteraceae</taxon>
        <taxon>Noviherbaspirillum</taxon>
    </lineage>
</organism>
<feature type="region of interest" description="Disordered" evidence="1">
    <location>
        <begin position="109"/>
        <end position="141"/>
    </location>
</feature>
<dbReference type="PROSITE" id="PS50076">
    <property type="entry name" value="DNAJ_2"/>
    <property type="match status" value="1"/>
</dbReference>